<accession>A0A2P4UHL0</accession>
<dbReference type="Gene3D" id="3.40.50.1820">
    <property type="entry name" value="alpha/beta hydrolase"/>
    <property type="match status" value="1"/>
</dbReference>
<organism evidence="1 2">
    <name type="scientific">Actinomadura rubteroloni</name>
    <dbReference type="NCBI Taxonomy" id="1926885"/>
    <lineage>
        <taxon>Bacteria</taxon>
        <taxon>Bacillati</taxon>
        <taxon>Actinomycetota</taxon>
        <taxon>Actinomycetes</taxon>
        <taxon>Streptosporangiales</taxon>
        <taxon>Thermomonosporaceae</taxon>
        <taxon>Actinomadura</taxon>
    </lineage>
</organism>
<evidence type="ECO:0000313" key="2">
    <source>
        <dbReference type="Proteomes" id="UP000242367"/>
    </source>
</evidence>
<protein>
    <submittedName>
        <fullName evidence="1">Uncharacterized protein</fullName>
    </submittedName>
</protein>
<dbReference type="ESTHER" id="9actn-a0a2p4uhl0">
    <property type="family name" value="Dieckmann_Cyclase"/>
</dbReference>
<dbReference type="Proteomes" id="UP000242367">
    <property type="component" value="Unassembled WGS sequence"/>
</dbReference>
<evidence type="ECO:0000313" key="1">
    <source>
        <dbReference type="EMBL" id="POM24530.1"/>
    </source>
</evidence>
<dbReference type="RefSeq" id="WP_103563652.1">
    <property type="nucleotide sequence ID" value="NZ_MTBP01000002.1"/>
</dbReference>
<dbReference type="AlphaFoldDB" id="A0A2P4UHL0"/>
<gene>
    <name evidence="1" type="ORF">BTM25_31590</name>
</gene>
<sequence length="272" mass="28497">MEQPAAYNVLRSSASADLILASDFSATTGRTVGSFSDLIPKVSTSCAVWETRPPAPGDRTAEDHLDRWAADVRASGLTVRRVLGYCVGSVFAAGLAERVAAWQEAPGLIVFDPEVPHPALLHRHFQDAVGALAGFMTAAQVETARREGDAALRDIDGMPELAATLSGLVVAHGEPALAAIGLAPDRAAELLGGFGAFLSYLVSAAELDPARGWATATAITSATEHNGLNTLPDAVRAGTVAREVRFDLPHAELLRDAGVVAAINDLLDEEER</sequence>
<reference evidence="1 2" key="1">
    <citation type="journal article" date="2017" name="Chemistry">
        <title>Isolation, Biosynthesis and Chemical Modifications of Rubterolones A-F: Rare Tropolone Alkaloids from Actinomadura sp. 5-2.</title>
        <authorList>
            <person name="Guo H."/>
            <person name="Benndorf R."/>
            <person name="Leichnitz D."/>
            <person name="Klassen J.L."/>
            <person name="Vollmers J."/>
            <person name="Gorls H."/>
            <person name="Steinacker M."/>
            <person name="Weigel C."/>
            <person name="Dahse H.M."/>
            <person name="Kaster A.K."/>
            <person name="de Beer Z.W."/>
            <person name="Poulsen M."/>
            <person name="Beemelmanns C."/>
        </authorList>
    </citation>
    <scope>NUCLEOTIDE SEQUENCE [LARGE SCALE GENOMIC DNA]</scope>
    <source>
        <strain evidence="1 2">5-2</strain>
    </source>
</reference>
<name>A0A2P4UHL0_9ACTN</name>
<comment type="caution">
    <text evidence="1">The sequence shown here is derived from an EMBL/GenBank/DDBJ whole genome shotgun (WGS) entry which is preliminary data.</text>
</comment>
<keyword evidence="2" id="KW-1185">Reference proteome</keyword>
<proteinExistence type="predicted"/>
<dbReference type="InterPro" id="IPR029058">
    <property type="entry name" value="AB_hydrolase_fold"/>
</dbReference>
<dbReference type="EMBL" id="MTBP01000002">
    <property type="protein sequence ID" value="POM24530.1"/>
    <property type="molecule type" value="Genomic_DNA"/>
</dbReference>